<gene>
    <name evidence="6" type="ORF">DAPPUDRAFT_200339</name>
</gene>
<reference evidence="6 7" key="1">
    <citation type="journal article" date="2011" name="Science">
        <title>The ecoresponsive genome of Daphnia pulex.</title>
        <authorList>
            <person name="Colbourne J.K."/>
            <person name="Pfrender M.E."/>
            <person name="Gilbert D."/>
            <person name="Thomas W.K."/>
            <person name="Tucker A."/>
            <person name="Oakley T.H."/>
            <person name="Tokishita S."/>
            <person name="Aerts A."/>
            <person name="Arnold G.J."/>
            <person name="Basu M.K."/>
            <person name="Bauer D.J."/>
            <person name="Caceres C.E."/>
            <person name="Carmel L."/>
            <person name="Casola C."/>
            <person name="Choi J.H."/>
            <person name="Detter J.C."/>
            <person name="Dong Q."/>
            <person name="Dusheyko S."/>
            <person name="Eads B.D."/>
            <person name="Frohlich T."/>
            <person name="Geiler-Samerotte K.A."/>
            <person name="Gerlach D."/>
            <person name="Hatcher P."/>
            <person name="Jogdeo S."/>
            <person name="Krijgsveld J."/>
            <person name="Kriventseva E.V."/>
            <person name="Kultz D."/>
            <person name="Laforsch C."/>
            <person name="Lindquist E."/>
            <person name="Lopez J."/>
            <person name="Manak J.R."/>
            <person name="Muller J."/>
            <person name="Pangilinan J."/>
            <person name="Patwardhan R.P."/>
            <person name="Pitluck S."/>
            <person name="Pritham E.J."/>
            <person name="Rechtsteiner A."/>
            <person name="Rho M."/>
            <person name="Rogozin I.B."/>
            <person name="Sakarya O."/>
            <person name="Salamov A."/>
            <person name="Schaack S."/>
            <person name="Shapiro H."/>
            <person name="Shiga Y."/>
            <person name="Skalitzky C."/>
            <person name="Smith Z."/>
            <person name="Souvorov A."/>
            <person name="Sung W."/>
            <person name="Tang Z."/>
            <person name="Tsuchiya D."/>
            <person name="Tu H."/>
            <person name="Vos H."/>
            <person name="Wang M."/>
            <person name="Wolf Y.I."/>
            <person name="Yamagata H."/>
            <person name="Yamada T."/>
            <person name="Ye Y."/>
            <person name="Shaw J.R."/>
            <person name="Andrews J."/>
            <person name="Crease T.J."/>
            <person name="Tang H."/>
            <person name="Lucas S.M."/>
            <person name="Robertson H.M."/>
            <person name="Bork P."/>
            <person name="Koonin E.V."/>
            <person name="Zdobnov E.M."/>
            <person name="Grigoriev I.V."/>
            <person name="Lynch M."/>
            <person name="Boore J.L."/>
        </authorList>
    </citation>
    <scope>NUCLEOTIDE SEQUENCE [LARGE SCALE GENOMIC DNA]</scope>
</reference>
<dbReference type="FunCoup" id="E9H2T2">
    <property type="interactions" value="1007"/>
</dbReference>
<dbReference type="Pfam" id="PF00675">
    <property type="entry name" value="Peptidase_M16"/>
    <property type="match status" value="1"/>
</dbReference>
<evidence type="ECO:0000256" key="2">
    <source>
        <dbReference type="ARBA" id="ARBA00022946"/>
    </source>
</evidence>
<dbReference type="AlphaFoldDB" id="E9H2T2"/>
<keyword evidence="3" id="KW-0496">Mitochondrion</keyword>
<proteinExistence type="predicted"/>
<protein>
    <recommendedName>
        <fullName evidence="8">Cytochrome b-c1 complex subunit 2, mitochondrial</fullName>
    </recommendedName>
</protein>
<organism evidence="6 7">
    <name type="scientific">Daphnia pulex</name>
    <name type="common">Water flea</name>
    <dbReference type="NCBI Taxonomy" id="6669"/>
    <lineage>
        <taxon>Eukaryota</taxon>
        <taxon>Metazoa</taxon>
        <taxon>Ecdysozoa</taxon>
        <taxon>Arthropoda</taxon>
        <taxon>Crustacea</taxon>
        <taxon>Branchiopoda</taxon>
        <taxon>Diplostraca</taxon>
        <taxon>Cladocera</taxon>
        <taxon>Anomopoda</taxon>
        <taxon>Daphniidae</taxon>
        <taxon>Daphnia</taxon>
    </lineage>
</organism>
<dbReference type="InParanoid" id="E9H2T2"/>
<dbReference type="FunFam" id="3.30.830.10:FF:000021">
    <property type="entry name" value="Cytochrome b-c1 complex subunit 2"/>
    <property type="match status" value="1"/>
</dbReference>
<evidence type="ECO:0000256" key="1">
    <source>
        <dbReference type="ARBA" id="ARBA00004173"/>
    </source>
</evidence>
<evidence type="ECO:0000259" key="4">
    <source>
        <dbReference type="Pfam" id="PF00675"/>
    </source>
</evidence>
<comment type="subcellular location">
    <subcellularLocation>
        <location evidence="1">Mitochondrion</location>
    </subcellularLocation>
</comment>
<dbReference type="Pfam" id="PF05193">
    <property type="entry name" value="Peptidase_M16_C"/>
    <property type="match status" value="1"/>
</dbReference>
<keyword evidence="2" id="KW-0809">Transit peptide</keyword>
<feature type="domain" description="Peptidase M16 C-terminal" evidence="5">
    <location>
        <begin position="199"/>
        <end position="369"/>
    </location>
</feature>
<dbReference type="STRING" id="6669.E9H2T2"/>
<evidence type="ECO:0000313" key="7">
    <source>
        <dbReference type="Proteomes" id="UP000000305"/>
    </source>
</evidence>
<dbReference type="InterPro" id="IPR007863">
    <property type="entry name" value="Peptidase_M16_C"/>
</dbReference>
<accession>E9H2T2</accession>
<dbReference type="EMBL" id="GL732587">
    <property type="protein sequence ID" value="EFX73836.1"/>
    <property type="molecule type" value="Genomic_DNA"/>
</dbReference>
<name>E9H2T2_DAPPU</name>
<dbReference type="KEGG" id="dpx:DAPPUDRAFT_200339"/>
<evidence type="ECO:0008006" key="8">
    <source>
        <dbReference type="Google" id="ProtNLM"/>
    </source>
</evidence>
<dbReference type="GO" id="GO:0046872">
    <property type="term" value="F:metal ion binding"/>
    <property type="evidence" value="ECO:0007669"/>
    <property type="project" value="InterPro"/>
</dbReference>
<dbReference type="GO" id="GO:0016020">
    <property type="term" value="C:membrane"/>
    <property type="evidence" value="ECO:0007669"/>
    <property type="project" value="UniProtKB-ARBA"/>
</dbReference>
<dbReference type="Gene3D" id="3.30.830.10">
    <property type="entry name" value="Metalloenzyme, LuxS/M16 peptidase-like"/>
    <property type="match status" value="2"/>
</dbReference>
<dbReference type="InterPro" id="IPR011765">
    <property type="entry name" value="Pept_M16_N"/>
</dbReference>
<sequence length="439" mass="45454">MASKFLSTQTVKATRGFAAQAAAKPAATEFSPVPREPVKTTTLSNGIVVTSIETNAPLSRVGIAFKAGSRNEPSGKEGIIHLLRMSSSLSTKQSTQFSLTRVINQAGAALTCTSGREHVLYSVDASRKQIDGVLPKLADAATQQVFKPWELSDNLYKIKLDLAAVQPETQVIELLHKVAFRTGLANSLFCPSHLVGKHTTEVLQSFVAANLRSDNAAVVGVGIPHDRLVAYAQSLALKAGQSCSGAPSKVHGGEVRVDTSSSLAYVAVAAPGASLADTKAMVAFALLQRALGAGIPVKYGSGAGSKLNQAVLGAGAVSSLNLNYSDAGLFGFVAAAPASDAGKVVSAATKVLRSASVNESQLSRAKAQLKADLLMVKENTGVLVEELALQALLNRADLLSTVDNVSITDVNAVASRLASAKLTVAAIGNLSNVPFVDEL</sequence>
<dbReference type="OMA" id="APKFALY"/>
<evidence type="ECO:0000313" key="6">
    <source>
        <dbReference type="EMBL" id="EFX73836.1"/>
    </source>
</evidence>
<dbReference type="HOGENOM" id="CLU_009902_0_0_1"/>
<evidence type="ECO:0000256" key="3">
    <source>
        <dbReference type="ARBA" id="ARBA00023128"/>
    </source>
</evidence>
<dbReference type="OrthoDB" id="6369905at2759"/>
<dbReference type="InterPro" id="IPR011249">
    <property type="entry name" value="Metalloenz_LuxS/M16"/>
</dbReference>
<dbReference type="FunFam" id="3.30.830.10:FF:000039">
    <property type="entry name" value="Ubiquinol-cytochrome c reductase core subunit 2"/>
    <property type="match status" value="1"/>
</dbReference>
<keyword evidence="7" id="KW-1185">Reference proteome</keyword>
<dbReference type="InterPro" id="IPR050361">
    <property type="entry name" value="MPP/UQCRC_Complex"/>
</dbReference>
<dbReference type="Proteomes" id="UP000000305">
    <property type="component" value="Unassembled WGS sequence"/>
</dbReference>
<dbReference type="GO" id="GO:0005739">
    <property type="term" value="C:mitochondrion"/>
    <property type="evidence" value="ECO:0000318"/>
    <property type="project" value="GO_Central"/>
</dbReference>
<feature type="domain" description="Peptidase M16 N-terminal" evidence="4">
    <location>
        <begin position="49"/>
        <end position="192"/>
    </location>
</feature>
<dbReference type="eggNOG" id="KOG2583">
    <property type="taxonomic scope" value="Eukaryota"/>
</dbReference>
<dbReference type="PANTHER" id="PTHR11851:SF226">
    <property type="entry name" value="CYTOCHROME B-C1 COMPLEX SUBUNIT 2, MITOCHONDRIAL"/>
    <property type="match status" value="1"/>
</dbReference>
<dbReference type="SUPFAM" id="SSF63411">
    <property type="entry name" value="LuxS/MPP-like metallohydrolase"/>
    <property type="match status" value="2"/>
</dbReference>
<dbReference type="PANTHER" id="PTHR11851">
    <property type="entry name" value="METALLOPROTEASE"/>
    <property type="match status" value="1"/>
</dbReference>
<evidence type="ECO:0000259" key="5">
    <source>
        <dbReference type="Pfam" id="PF05193"/>
    </source>
</evidence>